<comment type="caution">
    <text evidence="1">The sequence shown here is derived from an EMBL/GenBank/DDBJ whole genome shotgun (WGS) entry which is preliminary data.</text>
</comment>
<dbReference type="EMBL" id="CM055732">
    <property type="protein sequence ID" value="KAJ8011193.1"/>
    <property type="molecule type" value="Genomic_DNA"/>
</dbReference>
<keyword evidence="2" id="KW-1185">Reference proteome</keyword>
<organism evidence="1 2">
    <name type="scientific">Dallia pectoralis</name>
    <name type="common">Alaska blackfish</name>
    <dbReference type="NCBI Taxonomy" id="75939"/>
    <lineage>
        <taxon>Eukaryota</taxon>
        <taxon>Metazoa</taxon>
        <taxon>Chordata</taxon>
        <taxon>Craniata</taxon>
        <taxon>Vertebrata</taxon>
        <taxon>Euteleostomi</taxon>
        <taxon>Actinopterygii</taxon>
        <taxon>Neopterygii</taxon>
        <taxon>Teleostei</taxon>
        <taxon>Protacanthopterygii</taxon>
        <taxon>Esociformes</taxon>
        <taxon>Umbridae</taxon>
        <taxon>Dallia</taxon>
    </lineage>
</organism>
<name>A0ACC2H5P1_DALPE</name>
<evidence type="ECO:0000313" key="1">
    <source>
        <dbReference type="EMBL" id="KAJ8011193.1"/>
    </source>
</evidence>
<gene>
    <name evidence="1" type="ORF">DPEC_G00055630</name>
</gene>
<proteinExistence type="predicted"/>
<accession>A0ACC2H5P1</accession>
<evidence type="ECO:0000313" key="2">
    <source>
        <dbReference type="Proteomes" id="UP001157502"/>
    </source>
</evidence>
<sequence length="208" mass="22680">MLVKGDKPVTYKTIQKLSRSIMEHLGFSAIVAFCFWGTLMTGAHPRGTVVRESREFPRKLLAGPDALTNYNITGSEPPTDRDSSKKGAYLVAGLAAAVALSLGVVAAVKSRLFQRYLDRYHHSLLPEGDTASQFSRDDVAFAGRGVADRGFEGDNGTHRGLDTDDDDGFIEDNYIQASEKARAESRDDESLEGDAPEDSDDSLEFSLD</sequence>
<dbReference type="Proteomes" id="UP001157502">
    <property type="component" value="Chromosome 5"/>
</dbReference>
<protein>
    <submittedName>
        <fullName evidence="1">Uncharacterized protein</fullName>
    </submittedName>
</protein>
<reference evidence="1" key="1">
    <citation type="submission" date="2021-05" db="EMBL/GenBank/DDBJ databases">
        <authorList>
            <person name="Pan Q."/>
            <person name="Jouanno E."/>
            <person name="Zahm M."/>
            <person name="Klopp C."/>
            <person name="Cabau C."/>
            <person name="Louis A."/>
            <person name="Berthelot C."/>
            <person name="Parey E."/>
            <person name="Roest Crollius H."/>
            <person name="Montfort J."/>
            <person name="Robinson-Rechavi M."/>
            <person name="Bouchez O."/>
            <person name="Lampietro C."/>
            <person name="Lopez Roques C."/>
            <person name="Donnadieu C."/>
            <person name="Postlethwait J."/>
            <person name="Bobe J."/>
            <person name="Dillon D."/>
            <person name="Chandos A."/>
            <person name="von Hippel F."/>
            <person name="Guiguen Y."/>
        </authorList>
    </citation>
    <scope>NUCLEOTIDE SEQUENCE</scope>
    <source>
        <strain evidence="1">YG-Jan2019</strain>
    </source>
</reference>